<name>A0A2N0U1F8_9FLAO</name>
<dbReference type="AlphaFoldDB" id="A0A2N0U1F8"/>
<protein>
    <submittedName>
        <fullName evidence="1">Uncharacterized protein</fullName>
    </submittedName>
</protein>
<proteinExistence type="predicted"/>
<dbReference type="RefSeq" id="WP_079713559.1">
    <property type="nucleotide sequence ID" value="NZ_FUZC01000010.1"/>
</dbReference>
<comment type="caution">
    <text evidence="1">The sequence shown here is derived from an EMBL/GenBank/DDBJ whole genome shotgun (WGS) entry which is preliminary data.</text>
</comment>
<keyword evidence="2" id="KW-1185">Reference proteome</keyword>
<sequence length="70" mass="8013">METKLTLKKDFFSSKYTLYSNNESIGGLNDKSFSQTVIGEFRGKKYIFISKGFLAPPTVIIDKEKDERIV</sequence>
<evidence type="ECO:0000313" key="2">
    <source>
        <dbReference type="Proteomes" id="UP000232673"/>
    </source>
</evidence>
<accession>A0A2N0U1F8</accession>
<dbReference type="EMBL" id="LKTS01000003">
    <property type="protein sequence ID" value="PKD20835.1"/>
    <property type="molecule type" value="Genomic_DNA"/>
</dbReference>
<reference evidence="1 2" key="1">
    <citation type="submission" date="2015-10" db="EMBL/GenBank/DDBJ databases">
        <title>Draft genome sequence of Salegentibacter salinarum KCTC 12975.</title>
        <authorList>
            <person name="Lin W."/>
            <person name="Zheng Q."/>
        </authorList>
    </citation>
    <scope>NUCLEOTIDE SEQUENCE [LARGE SCALE GENOMIC DNA]</scope>
    <source>
        <strain evidence="1 2">KCTC 12975</strain>
    </source>
</reference>
<evidence type="ECO:0000313" key="1">
    <source>
        <dbReference type="EMBL" id="PKD20835.1"/>
    </source>
</evidence>
<organism evidence="1 2">
    <name type="scientific">Salegentibacter salinarum</name>
    <dbReference type="NCBI Taxonomy" id="447422"/>
    <lineage>
        <taxon>Bacteria</taxon>
        <taxon>Pseudomonadati</taxon>
        <taxon>Bacteroidota</taxon>
        <taxon>Flavobacteriia</taxon>
        <taxon>Flavobacteriales</taxon>
        <taxon>Flavobacteriaceae</taxon>
        <taxon>Salegentibacter</taxon>
    </lineage>
</organism>
<dbReference type="OrthoDB" id="955690at2"/>
<dbReference type="STRING" id="447422.SAMN05660903_02524"/>
<dbReference type="Proteomes" id="UP000232673">
    <property type="component" value="Unassembled WGS sequence"/>
</dbReference>
<gene>
    <name evidence="1" type="ORF">APR41_12390</name>
</gene>